<feature type="signal peptide" evidence="1">
    <location>
        <begin position="1"/>
        <end position="40"/>
    </location>
</feature>
<keyword evidence="1" id="KW-0732">Signal</keyword>
<evidence type="ECO:0000313" key="2">
    <source>
        <dbReference type="EMBL" id="BAN00659.1"/>
    </source>
</evidence>
<evidence type="ECO:0000256" key="1">
    <source>
        <dbReference type="SAM" id="SignalP"/>
    </source>
</evidence>
<dbReference type="Proteomes" id="UP000011863">
    <property type="component" value="Chromosome"/>
</dbReference>
<dbReference type="EMBL" id="AP012057">
    <property type="protein sequence ID" value="BAN00659.1"/>
    <property type="molecule type" value="Genomic_DNA"/>
</dbReference>
<name>A0A6C7E5U3_ILUCY</name>
<keyword evidence="3" id="KW-1185">Reference proteome</keyword>
<proteinExistence type="predicted"/>
<protein>
    <submittedName>
        <fullName evidence="2">Uncharacterized protein</fullName>
    </submittedName>
</protein>
<dbReference type="KEGG" id="aym:YM304_03450"/>
<dbReference type="AlphaFoldDB" id="A0A6C7E5U3"/>
<accession>A0A6C7E5U3</accession>
<feature type="chain" id="PRO_5038731507" evidence="1">
    <location>
        <begin position="41"/>
        <end position="616"/>
    </location>
</feature>
<reference evidence="2 3" key="1">
    <citation type="journal article" date="2013" name="Int. J. Syst. Evol. Microbiol.">
        <title>Ilumatobacter nonamiense sp. nov. and Ilumatobacter coccineum sp. nov., isolated from seashore sand.</title>
        <authorList>
            <person name="Matsumoto A."/>
            <person name="Kasai H."/>
            <person name="Matsuo Y."/>
            <person name="Shizuri Y."/>
            <person name="Ichikawa N."/>
            <person name="Fujita N."/>
            <person name="Omura S."/>
            <person name="Takahashi Y."/>
        </authorList>
    </citation>
    <scope>NUCLEOTIDE SEQUENCE [LARGE SCALE GENOMIC DNA]</scope>
    <source>
        <strain evidence="3">NBRC 103263 / KCTC 29153 / YM16-304</strain>
    </source>
</reference>
<sequence length="616" mass="64755">METMSLRSPRTTCPHRTTLRRRATSVYLALATALAGIVVAVQPAADVAEAAADDFTAITPARMLDTRDGTGGRMGALRDDETITLDLAGEGDIPNNATAVVINITSTKATLPGYVTAWPTGEPRPLTASLNLDPGQDTPNLVIIGLGNGSINLYNSAGSTHLVGDVTGYFTGSSELTPTAPARLLDTRDGTGGTDGPVNGDSTITLQVTGTAGVPTTASAVVVNVTSIQATAPAYVTVFPTGSERPLAATLNTEPGQNTPNLAIARLGTDGQIDMYVSAGQTHLTADVMGYFENSSEFVPASPHRVLDTREGLGADPEPLGADAKIDVQIAGVGPIPANASSVVVNITSIASTEPSYLSAWPTGTTRPLAASLNTEPGQNTPNLAVLKLGDDGKLTIYNRRGTTHLTADVAGWYLSEPPAPRIMDLTDRNRVTLSGTGHVEDNGLTSGGSYTWNTDTRRLQVDAGASAFATAQDFRAWAKLRADFYPYTANGDFSIDLDWWGTMTSFVGASASAEMYLAVRLIPLSGSSANTTIWEHVFADDGIGSGLKALEVLKIAGDDQRTFTLPTLDTDTYYRMEVELRCRVRVVFSVGATACDARGGDRDARVDSWSISFTE</sequence>
<gene>
    <name evidence="2" type="ORF">YM304_03450</name>
</gene>
<organism evidence="2 3">
    <name type="scientific">Ilumatobacter coccineus (strain NBRC 103263 / KCTC 29153 / YM16-304)</name>
    <dbReference type="NCBI Taxonomy" id="1313172"/>
    <lineage>
        <taxon>Bacteria</taxon>
        <taxon>Bacillati</taxon>
        <taxon>Actinomycetota</taxon>
        <taxon>Acidimicrobiia</taxon>
        <taxon>Acidimicrobiales</taxon>
        <taxon>Ilumatobacteraceae</taxon>
        <taxon>Ilumatobacter</taxon>
    </lineage>
</organism>
<evidence type="ECO:0000313" key="3">
    <source>
        <dbReference type="Proteomes" id="UP000011863"/>
    </source>
</evidence>